<dbReference type="AlphaFoldDB" id="A0AAW1RAD7"/>
<evidence type="ECO:0000313" key="2">
    <source>
        <dbReference type="Proteomes" id="UP001489004"/>
    </source>
</evidence>
<dbReference type="Proteomes" id="UP001489004">
    <property type="component" value="Unassembled WGS sequence"/>
</dbReference>
<protein>
    <submittedName>
        <fullName evidence="1">Uncharacterized protein</fullName>
    </submittedName>
</protein>
<comment type="caution">
    <text evidence="1">The sequence shown here is derived from an EMBL/GenBank/DDBJ whole genome shotgun (WGS) entry which is preliminary data.</text>
</comment>
<dbReference type="EMBL" id="JALJOR010000001">
    <property type="protein sequence ID" value="KAK9830406.1"/>
    <property type="molecule type" value="Genomic_DNA"/>
</dbReference>
<accession>A0AAW1RAD7</accession>
<proteinExistence type="predicted"/>
<reference evidence="1 2" key="1">
    <citation type="journal article" date="2024" name="Nat. Commun.">
        <title>Phylogenomics reveals the evolutionary origins of lichenization in chlorophyte algae.</title>
        <authorList>
            <person name="Puginier C."/>
            <person name="Libourel C."/>
            <person name="Otte J."/>
            <person name="Skaloud P."/>
            <person name="Haon M."/>
            <person name="Grisel S."/>
            <person name="Petersen M."/>
            <person name="Berrin J.G."/>
            <person name="Delaux P.M."/>
            <person name="Dal Grande F."/>
            <person name="Keller J."/>
        </authorList>
    </citation>
    <scope>NUCLEOTIDE SEQUENCE [LARGE SCALE GENOMIC DNA]</scope>
    <source>
        <strain evidence="1 2">SAG 2043</strain>
    </source>
</reference>
<keyword evidence="2" id="KW-1185">Reference proteome</keyword>
<gene>
    <name evidence="1" type="ORF">WJX72_011583</name>
</gene>
<sequence length="114" mass="12471">MSSKLPVSWDAGPLQEFDSVALGLSQGCVRNGSVLSFEYRSFQVDVNTVQPDVFDLSIITPTGDVGMVLGLLAKRAGLKLSGENGLFIRHQCRYVTWQQATPAPVKRQGCETRQ</sequence>
<evidence type="ECO:0000313" key="1">
    <source>
        <dbReference type="EMBL" id="KAK9830406.1"/>
    </source>
</evidence>
<name>A0AAW1RAD7_9CHLO</name>
<organism evidence="1 2">
    <name type="scientific">[Myrmecia] bisecta</name>
    <dbReference type="NCBI Taxonomy" id="41462"/>
    <lineage>
        <taxon>Eukaryota</taxon>
        <taxon>Viridiplantae</taxon>
        <taxon>Chlorophyta</taxon>
        <taxon>core chlorophytes</taxon>
        <taxon>Trebouxiophyceae</taxon>
        <taxon>Trebouxiales</taxon>
        <taxon>Trebouxiaceae</taxon>
        <taxon>Myrmecia</taxon>
    </lineage>
</organism>